<keyword evidence="2" id="KW-1185">Reference proteome</keyword>
<organism evidence="1 2">
    <name type="scientific">Cordyceps confragosa</name>
    <name type="common">Lecanicillium lecanii</name>
    <dbReference type="NCBI Taxonomy" id="2714763"/>
    <lineage>
        <taxon>Eukaryota</taxon>
        <taxon>Fungi</taxon>
        <taxon>Dikarya</taxon>
        <taxon>Ascomycota</taxon>
        <taxon>Pezizomycotina</taxon>
        <taxon>Sordariomycetes</taxon>
        <taxon>Hypocreomycetidae</taxon>
        <taxon>Hypocreales</taxon>
        <taxon>Cordycipitaceae</taxon>
        <taxon>Akanthomyces</taxon>
    </lineage>
</organism>
<accession>A0A179I2B8</accession>
<dbReference type="AlphaFoldDB" id="A0A179I2B8"/>
<evidence type="ECO:0000313" key="1">
    <source>
        <dbReference type="EMBL" id="OAQ95971.1"/>
    </source>
</evidence>
<proteinExistence type="predicted"/>
<protein>
    <submittedName>
        <fullName evidence="1">Uncharacterized protein</fullName>
    </submittedName>
</protein>
<reference evidence="1 2" key="1">
    <citation type="submission" date="2016-03" db="EMBL/GenBank/DDBJ databases">
        <title>Fine-scale spatial genetic structure of a fungal parasite of coffee scale insects.</title>
        <authorList>
            <person name="Jackson D."/>
            <person name="Zemenick K.A."/>
            <person name="Malloure B."/>
            <person name="Quandt C.A."/>
            <person name="James T.Y."/>
        </authorList>
    </citation>
    <scope>NUCLEOTIDE SEQUENCE [LARGE SCALE GENOMIC DNA]</scope>
    <source>
        <strain evidence="1 2">UM487</strain>
    </source>
</reference>
<gene>
    <name evidence="1" type="ORF">LLEC1_02860</name>
</gene>
<sequence length="97" mass="10605">MPSAPEDPGRLYSYLLQRRELAACQAPVDFILLHLCSDDDDDDCKKRKGSMPRRPLLASRHRDAPLLQPLLAVGVPGKRARVAERDAAAAAAEEAAE</sequence>
<dbReference type="Proteomes" id="UP000243081">
    <property type="component" value="Unassembled WGS sequence"/>
</dbReference>
<comment type="caution">
    <text evidence="1">The sequence shown here is derived from an EMBL/GenBank/DDBJ whole genome shotgun (WGS) entry which is preliminary data.</text>
</comment>
<name>A0A179I2B8_CORDF</name>
<evidence type="ECO:0000313" key="2">
    <source>
        <dbReference type="Proteomes" id="UP000243081"/>
    </source>
</evidence>
<dbReference type="EMBL" id="LUKN01004462">
    <property type="protein sequence ID" value="OAQ95971.1"/>
    <property type="molecule type" value="Genomic_DNA"/>
</dbReference>